<keyword evidence="13" id="KW-0391">Immunity</keyword>
<evidence type="ECO:0000256" key="24">
    <source>
        <dbReference type="SAM" id="Coils"/>
    </source>
</evidence>
<keyword evidence="10" id="KW-0597">Phosphoprotein</keyword>
<evidence type="ECO:0000256" key="23">
    <source>
        <dbReference type="ARBA" id="ARBA00069544"/>
    </source>
</evidence>
<evidence type="ECO:0000313" key="28">
    <source>
        <dbReference type="Proteomes" id="UP000801492"/>
    </source>
</evidence>
<keyword evidence="18" id="KW-0906">Nuclear pore complex</keyword>
<dbReference type="GO" id="GO:0006406">
    <property type="term" value="P:mRNA export from nucleus"/>
    <property type="evidence" value="ECO:0007669"/>
    <property type="project" value="TreeGrafter"/>
</dbReference>
<gene>
    <name evidence="27" type="ORF">ILUMI_24627</name>
</gene>
<evidence type="ECO:0000256" key="18">
    <source>
        <dbReference type="ARBA" id="ARBA00023132"/>
    </source>
</evidence>
<name>A0A8K0G0G5_IGNLU</name>
<dbReference type="Proteomes" id="UP000801492">
    <property type="component" value="Unassembled WGS sequence"/>
</dbReference>
<evidence type="ECO:0000256" key="6">
    <source>
        <dbReference type="ARBA" id="ARBA00022448"/>
    </source>
</evidence>
<proteinExistence type="inferred from homology"/>
<dbReference type="InterPro" id="IPR045107">
    <property type="entry name" value="SAC3/GANP/THP3"/>
</dbReference>
<evidence type="ECO:0000256" key="7">
    <source>
        <dbReference type="ARBA" id="ARBA00022454"/>
    </source>
</evidence>
<dbReference type="GO" id="GO:0005654">
    <property type="term" value="C:nucleoplasm"/>
    <property type="evidence" value="ECO:0007669"/>
    <property type="project" value="UniProtKB-SubCell"/>
</dbReference>
<keyword evidence="17 24" id="KW-0175">Coiled coil</keyword>
<keyword evidence="7" id="KW-0158">Chromosome</keyword>
<evidence type="ECO:0000256" key="3">
    <source>
        <dbReference type="ARBA" id="ARBA00004567"/>
    </source>
</evidence>
<dbReference type="PANTHER" id="PTHR12436">
    <property type="entry name" value="80 KDA MCM3-ASSOCIATED PROTEIN"/>
    <property type="match status" value="1"/>
</dbReference>
<evidence type="ECO:0000256" key="16">
    <source>
        <dbReference type="ARBA" id="ARBA00023010"/>
    </source>
</evidence>
<dbReference type="FunFam" id="1.25.40.990:FF:000003">
    <property type="entry name" value="germinal-center associated nuclear protein isoform X2"/>
    <property type="match status" value="1"/>
</dbReference>
<evidence type="ECO:0000256" key="19">
    <source>
        <dbReference type="ARBA" id="ARBA00023242"/>
    </source>
</evidence>
<feature type="domain" description="PCI" evidence="26">
    <location>
        <begin position="366"/>
        <end position="548"/>
    </location>
</feature>
<dbReference type="GO" id="GO:0002376">
    <property type="term" value="P:immune system process"/>
    <property type="evidence" value="ECO:0007669"/>
    <property type="project" value="UniProtKB-KW"/>
</dbReference>
<evidence type="ECO:0000256" key="13">
    <source>
        <dbReference type="ARBA" id="ARBA00022859"/>
    </source>
</evidence>
<dbReference type="GO" id="GO:0061733">
    <property type="term" value="F:protein-lysine-acetyltransferase activity"/>
    <property type="evidence" value="ECO:0007669"/>
    <property type="project" value="UniProtKB-EC"/>
</dbReference>
<feature type="compositionally biased region" description="Polar residues" evidence="25">
    <location>
        <begin position="880"/>
        <end position="896"/>
    </location>
</feature>
<evidence type="ECO:0000256" key="9">
    <source>
        <dbReference type="ARBA" id="ARBA00022490"/>
    </source>
</evidence>
<evidence type="ECO:0000256" key="1">
    <source>
        <dbReference type="ARBA" id="ARBA00004286"/>
    </source>
</evidence>
<dbReference type="GO" id="GO:0005737">
    <property type="term" value="C:cytoplasm"/>
    <property type="evidence" value="ECO:0007669"/>
    <property type="project" value="UniProtKB-SubCell"/>
</dbReference>
<dbReference type="InterPro" id="IPR000717">
    <property type="entry name" value="PCI_dom"/>
</dbReference>
<dbReference type="InterPro" id="IPR012677">
    <property type="entry name" value="Nucleotide-bd_a/b_plait_sf"/>
</dbReference>
<accession>A0A8K0G0G5</accession>
<evidence type="ECO:0000256" key="14">
    <source>
        <dbReference type="ARBA" id="ARBA00022927"/>
    </source>
</evidence>
<sequence>MDIEEVDPPIKSRSIICTHIPKELLDKNAARIHFRQFGRIIRMVIRPRGRACIIEYDCTESAQVALLNGGEYKGHIFSVNWHESQIAKKKKVKKDPDPDWVPDSEIQEELDAMAATGASFLKNTYSLRPEGMSIDMVPTTKQPLSKVKKTLKRSWKPEATKKIKAKTKGIMKKTNVWTPEQLELLHLIKQPALTTEEKFKILEARDKLIRLRTKKEINLKNTTPTIGTCPDMCPEKERLMRVVQHQVALYEQDSSGKNMNPILAIKQYSRSSADQETPLPHELRPVSVLQLTMGYLMHRIMNLCDTADVNLAEWYHFLWDRTRSIRKDITQQELCCQGSVALLEQCARFHIHCSARLAGEDPSVFDQKINTENLTKCLQTLKYMYHDLNLKGESCPNESEFRAYIILLNLNDGNFMWEVQQLKPEIQKSPEVKFALSVYSAIDKNNFIKFFKLVHSTGYLNACILLRYFIQVRTKALFTILKCYSPRSPYTQFPLHELEKLLAFEDSDSVIDFIVAHGLYLNPEETHIILDKKNFQVPEIPYTLDRAVNVVESKRKKSVGEIVCGGPLPPPDFENYTPCNSFNESGVLNITGVLVDIKGAEDIVTTPSKDSLSEDQSDSPTVIPNKLFQPPKASSIFGSKFLSSEEQQRKSPDPSLPFWSIKTDSTPTTTNIFKNKDNLHSSSIFGKPLIKSDESLKQFTFKPPSTTEQQKTAIFGEQPKSIFSGEQQKSSIFSTPPPSTIFSEQSKSIFGDQSNVQQKSSFFAKQSTSIFAEPKQQSIFDGSQKPTIPTTQSTSMFNTDQIRKTKPGGFAFDLNSKKDITSHGGFAFDIKSNKNLEEKSVTSTSTNFQFFKPPTVTRDEAKVSEVPKFVDFTTILSQKRPSEQDTLVSSTVTAEQDATKAERSIFKPPATSVIDEKKKAAELEKTKLKELERRIKIEKEKEEKLKRETEERKRKEELLRKQKMEEKEREKERKRKELEKQKEMEEFARRIEIEKLMNDLLRKVEENVKQQRLKEISHNVVKHKMVLFITKWKRKSMSNKRKRQAMDQNPIWLPSRTTTEEALELYTDSQDVTLLNIKRYKCGKSGEILLPVEDKIAKMNVKCIYKTLMRSYMKIYQRLQKEIFWKVTVSLPDFREFKIGLNHIEEILTDIFQWKDRYGGTSVVNQYIGESRFNYAIEKKQGVHPFEGNSNGLIFISYGYNELLVERIKEGFRNYPKSSCTPVILIFINNDVNSSPNSDLIEVLNSNKHILDYEILSCTFTNLEIMKTIDRSLILLAELIGKPPPLELNTLQLFLNVNIATELWKRISSYAAWNSTYKKCLKSPNVVISLYNEAIEKLKSVVLDKSLLQYSDFPDEFDKLLLESVPDVLPCDYKYFPSFWKSESYRCLLLNSINTLKFPKYQASWPPSNEKELERDIFNYCSEILRKPEKTFFKVVAVILKNIDPSTDFNKVEKVLWTNVMEVIVLEKLKETDFSLQHTEFNTKSIFQQLFVVYNKESLNSYQNDEWFYLNNPVIECEVKQNNQKKKTKVKEKVTEFKLYDDDFDLDELEKSIRESSEMVCDKSKIQELQDFMTDLADLEESMVIQKKICSNFEKVVQKALDIGE</sequence>
<dbReference type="OrthoDB" id="21502at2759"/>
<keyword evidence="9" id="KW-0963">Cytoplasm</keyword>
<dbReference type="EMBL" id="VTPC01090726">
    <property type="protein sequence ID" value="KAF2881551.1"/>
    <property type="molecule type" value="Genomic_DNA"/>
</dbReference>
<keyword evidence="6" id="KW-0813">Transport</keyword>
<dbReference type="PANTHER" id="PTHR12436:SF3">
    <property type="entry name" value="GERMINAL-CENTER ASSOCIATED NUCLEAR PROTEIN"/>
    <property type="match status" value="1"/>
</dbReference>
<dbReference type="GO" id="GO:0005643">
    <property type="term" value="C:nuclear pore"/>
    <property type="evidence" value="ECO:0007669"/>
    <property type="project" value="UniProtKB-SubCell"/>
</dbReference>
<reference evidence="27" key="1">
    <citation type="submission" date="2019-08" db="EMBL/GenBank/DDBJ databases">
        <title>The genome of the North American firefly Photinus pyralis.</title>
        <authorList>
            <consortium name="Photinus pyralis genome working group"/>
            <person name="Fallon T.R."/>
            <person name="Sander Lower S.E."/>
            <person name="Weng J.-K."/>
        </authorList>
    </citation>
    <scope>NUCLEOTIDE SEQUENCE</scope>
    <source>
        <strain evidence="27">TRF0915ILg1</strain>
        <tissue evidence="27">Whole body</tissue>
    </source>
</reference>
<evidence type="ECO:0000256" key="5">
    <source>
        <dbReference type="ARBA" id="ARBA00013184"/>
    </source>
</evidence>
<keyword evidence="8" id="KW-0488">Methylation</keyword>
<evidence type="ECO:0000313" key="27">
    <source>
        <dbReference type="EMBL" id="KAF2881551.1"/>
    </source>
</evidence>
<evidence type="ECO:0000256" key="20">
    <source>
        <dbReference type="ARBA" id="ARBA00023315"/>
    </source>
</evidence>
<dbReference type="InterPro" id="IPR005062">
    <property type="entry name" value="SAC3/GANP/THP3_conserved"/>
</dbReference>
<feature type="region of interest" description="Disordered" evidence="25">
    <location>
        <begin position="880"/>
        <end position="905"/>
    </location>
</feature>
<evidence type="ECO:0000256" key="2">
    <source>
        <dbReference type="ARBA" id="ARBA00004496"/>
    </source>
</evidence>
<dbReference type="GO" id="GO:0015031">
    <property type="term" value="P:protein transport"/>
    <property type="evidence" value="ECO:0007669"/>
    <property type="project" value="UniProtKB-KW"/>
</dbReference>
<evidence type="ECO:0000256" key="4">
    <source>
        <dbReference type="ARBA" id="ARBA00004642"/>
    </source>
</evidence>
<evidence type="ECO:0000256" key="21">
    <source>
        <dbReference type="ARBA" id="ARBA00038443"/>
    </source>
</evidence>
<comment type="similarity">
    <text evidence="21">Belongs to the SAC3 family.</text>
</comment>
<evidence type="ECO:0000256" key="10">
    <source>
        <dbReference type="ARBA" id="ARBA00022553"/>
    </source>
</evidence>
<evidence type="ECO:0000256" key="25">
    <source>
        <dbReference type="SAM" id="MobiDB-lite"/>
    </source>
</evidence>
<evidence type="ECO:0000256" key="22">
    <source>
        <dbReference type="ARBA" id="ARBA00055631"/>
    </source>
</evidence>
<feature type="coiled-coil region" evidence="24">
    <location>
        <begin position="914"/>
        <end position="988"/>
    </location>
</feature>
<evidence type="ECO:0000259" key="26">
    <source>
        <dbReference type="PROSITE" id="PS50250"/>
    </source>
</evidence>
<dbReference type="Gene3D" id="1.25.40.990">
    <property type="match status" value="1"/>
</dbReference>
<dbReference type="Pfam" id="PF03399">
    <property type="entry name" value="SAC3_GANP"/>
    <property type="match status" value="1"/>
</dbReference>
<dbReference type="EC" id="2.3.1.48" evidence="5"/>
<keyword evidence="16" id="KW-0811">Translocation</keyword>
<dbReference type="Gene3D" id="3.30.70.330">
    <property type="match status" value="1"/>
</dbReference>
<keyword evidence="11" id="KW-0808">Transferase</keyword>
<keyword evidence="14" id="KW-0653">Protein transport</keyword>
<comment type="function">
    <text evidence="22">As a component of the TREX-2 complex, involved in the export of mRNAs to the cytoplasm through the nuclear pores. Through the acetylation of histones, affects the assembly of nucleosomes at immunoglobulin variable region genes and promotes the recruitment and positioning of transcription complex to favor DNA cytosine deaminase AICDA/AID targeting, hence promoting somatic hypermutations.</text>
</comment>
<evidence type="ECO:0000256" key="11">
    <source>
        <dbReference type="ARBA" id="ARBA00022679"/>
    </source>
</evidence>
<evidence type="ECO:0000256" key="8">
    <source>
        <dbReference type="ARBA" id="ARBA00022481"/>
    </source>
</evidence>
<evidence type="ECO:0000256" key="17">
    <source>
        <dbReference type="ARBA" id="ARBA00023054"/>
    </source>
</evidence>
<evidence type="ECO:0000256" key="15">
    <source>
        <dbReference type="ARBA" id="ARBA00022990"/>
    </source>
</evidence>
<dbReference type="InterPro" id="IPR035979">
    <property type="entry name" value="RBD_domain_sf"/>
</dbReference>
<keyword evidence="15" id="KW-0007">Acetylation</keyword>
<comment type="caution">
    <text evidence="27">The sequence shown here is derived from an EMBL/GenBank/DDBJ whole genome shotgun (WGS) entry which is preliminary data.</text>
</comment>
<dbReference type="PROSITE" id="PS50250">
    <property type="entry name" value="PCI"/>
    <property type="match status" value="1"/>
</dbReference>
<feature type="region of interest" description="Disordered" evidence="25">
    <location>
        <begin position="606"/>
        <end position="627"/>
    </location>
</feature>
<keyword evidence="28" id="KW-1185">Reference proteome</keyword>
<dbReference type="GO" id="GO:0070390">
    <property type="term" value="C:transcription export complex 2"/>
    <property type="evidence" value="ECO:0007669"/>
    <property type="project" value="TreeGrafter"/>
</dbReference>
<keyword evidence="12" id="KW-0509">mRNA transport</keyword>
<comment type="subcellular location">
    <subcellularLocation>
        <location evidence="1">Chromosome</location>
    </subcellularLocation>
    <subcellularLocation>
        <location evidence="2">Cytoplasm</location>
    </subcellularLocation>
    <subcellularLocation>
        <location evidence="3">Nucleus</location>
        <location evidence="3">Nuclear pore complex</location>
    </subcellularLocation>
    <subcellularLocation>
        <location evidence="4">Nucleus</location>
        <location evidence="4">Nucleoplasm</location>
    </subcellularLocation>
</comment>
<organism evidence="27 28">
    <name type="scientific">Ignelater luminosus</name>
    <name type="common">Cucubano</name>
    <name type="synonym">Pyrophorus luminosus</name>
    <dbReference type="NCBI Taxonomy" id="2038154"/>
    <lineage>
        <taxon>Eukaryota</taxon>
        <taxon>Metazoa</taxon>
        <taxon>Ecdysozoa</taxon>
        <taxon>Arthropoda</taxon>
        <taxon>Hexapoda</taxon>
        <taxon>Insecta</taxon>
        <taxon>Pterygota</taxon>
        <taxon>Neoptera</taxon>
        <taxon>Endopterygota</taxon>
        <taxon>Coleoptera</taxon>
        <taxon>Polyphaga</taxon>
        <taxon>Elateriformia</taxon>
        <taxon>Elateroidea</taxon>
        <taxon>Elateridae</taxon>
        <taxon>Agrypninae</taxon>
        <taxon>Pyrophorini</taxon>
        <taxon>Ignelater</taxon>
    </lineage>
</organism>
<keyword evidence="20" id="KW-0012">Acyltransferase</keyword>
<dbReference type="GO" id="GO:0003676">
    <property type="term" value="F:nucleic acid binding"/>
    <property type="evidence" value="ECO:0007669"/>
    <property type="project" value="InterPro"/>
</dbReference>
<evidence type="ECO:0000256" key="12">
    <source>
        <dbReference type="ARBA" id="ARBA00022816"/>
    </source>
</evidence>
<dbReference type="SUPFAM" id="SSF54928">
    <property type="entry name" value="RNA-binding domain, RBD"/>
    <property type="match status" value="1"/>
</dbReference>
<dbReference type="GO" id="GO:0005694">
    <property type="term" value="C:chromosome"/>
    <property type="evidence" value="ECO:0007669"/>
    <property type="project" value="UniProtKB-SubCell"/>
</dbReference>
<protein>
    <recommendedName>
        <fullName evidence="23">Germinal-center associated nuclear protein</fullName>
        <ecNumber evidence="5">2.3.1.48</ecNumber>
    </recommendedName>
</protein>
<keyword evidence="19" id="KW-0539">Nucleus</keyword>